<evidence type="ECO:0000313" key="2">
    <source>
        <dbReference type="Proteomes" id="UP000790377"/>
    </source>
</evidence>
<proteinExistence type="predicted"/>
<organism evidence="1 2">
    <name type="scientific">Hygrophoropsis aurantiaca</name>
    <dbReference type="NCBI Taxonomy" id="72124"/>
    <lineage>
        <taxon>Eukaryota</taxon>
        <taxon>Fungi</taxon>
        <taxon>Dikarya</taxon>
        <taxon>Basidiomycota</taxon>
        <taxon>Agaricomycotina</taxon>
        <taxon>Agaricomycetes</taxon>
        <taxon>Agaricomycetidae</taxon>
        <taxon>Boletales</taxon>
        <taxon>Coniophorineae</taxon>
        <taxon>Hygrophoropsidaceae</taxon>
        <taxon>Hygrophoropsis</taxon>
    </lineage>
</organism>
<accession>A0ACB8AE10</accession>
<protein>
    <submittedName>
        <fullName evidence="1">Uncharacterized protein</fullName>
    </submittedName>
</protein>
<comment type="caution">
    <text evidence="1">The sequence shown here is derived from an EMBL/GenBank/DDBJ whole genome shotgun (WGS) entry which is preliminary data.</text>
</comment>
<sequence length="220" mass="24726">MRVLPREVCPRVHREARKQFREQKHHPIAAIHSEGYGHDCEEKHIARKDNDAITLIDACATRRHTPRGDEKNLHAHAPDATSCRSSAILPVPKRKFSPKSASQRSSTVLSKLYTNEFTHPTQKCGPPRERTLYLVRVLDVGGYLSSLRPTPPPPILSTHNPVLQLQTAAVAIMLCVDPRQHREGVYWYIAPAPTRWGRLNVSHSLAIATGYLVYTSRASP</sequence>
<dbReference type="Proteomes" id="UP000790377">
    <property type="component" value="Unassembled WGS sequence"/>
</dbReference>
<reference evidence="1" key="1">
    <citation type="journal article" date="2021" name="New Phytol.">
        <title>Evolutionary innovations through gain and loss of genes in the ectomycorrhizal Boletales.</title>
        <authorList>
            <person name="Wu G."/>
            <person name="Miyauchi S."/>
            <person name="Morin E."/>
            <person name="Kuo A."/>
            <person name="Drula E."/>
            <person name="Varga T."/>
            <person name="Kohler A."/>
            <person name="Feng B."/>
            <person name="Cao Y."/>
            <person name="Lipzen A."/>
            <person name="Daum C."/>
            <person name="Hundley H."/>
            <person name="Pangilinan J."/>
            <person name="Johnson J."/>
            <person name="Barry K."/>
            <person name="LaButti K."/>
            <person name="Ng V."/>
            <person name="Ahrendt S."/>
            <person name="Min B."/>
            <person name="Choi I.G."/>
            <person name="Park H."/>
            <person name="Plett J.M."/>
            <person name="Magnuson J."/>
            <person name="Spatafora J.W."/>
            <person name="Nagy L.G."/>
            <person name="Henrissat B."/>
            <person name="Grigoriev I.V."/>
            <person name="Yang Z.L."/>
            <person name="Xu J."/>
            <person name="Martin F.M."/>
        </authorList>
    </citation>
    <scope>NUCLEOTIDE SEQUENCE</scope>
    <source>
        <strain evidence="1">ATCC 28755</strain>
    </source>
</reference>
<gene>
    <name evidence="1" type="ORF">BJ138DRAFT_1113036</name>
</gene>
<keyword evidence="2" id="KW-1185">Reference proteome</keyword>
<name>A0ACB8AE10_9AGAM</name>
<dbReference type="EMBL" id="MU267671">
    <property type="protein sequence ID" value="KAH7911655.1"/>
    <property type="molecule type" value="Genomic_DNA"/>
</dbReference>
<evidence type="ECO:0000313" key="1">
    <source>
        <dbReference type="EMBL" id="KAH7911655.1"/>
    </source>
</evidence>